<dbReference type="GO" id="GO:0005681">
    <property type="term" value="C:spliceosomal complex"/>
    <property type="evidence" value="ECO:0007669"/>
    <property type="project" value="TreeGrafter"/>
</dbReference>
<comment type="subcellular location">
    <subcellularLocation>
        <location evidence="1">Nucleus</location>
    </subcellularLocation>
</comment>
<dbReference type="EMBL" id="LSSL01000462">
    <property type="protein sequence ID" value="OLY84537.1"/>
    <property type="molecule type" value="Genomic_DNA"/>
</dbReference>
<dbReference type="GO" id="GO:0000398">
    <property type="term" value="P:mRNA splicing, via spliceosome"/>
    <property type="evidence" value="ECO:0007669"/>
    <property type="project" value="InterPro"/>
</dbReference>
<evidence type="ECO:0000259" key="5">
    <source>
        <dbReference type="Pfam" id="PF12656"/>
    </source>
</evidence>
<dbReference type="InterPro" id="IPR026822">
    <property type="entry name" value="Spp2/MOS2_G-patch"/>
</dbReference>
<accession>A0A1R0H5X1</accession>
<sequence>MKKFSKNRAISKIKLDGGPAIVAGKKNLNGGLVEDSTQTQTQTNEESISDTTKIRLTGNSVANATKKSDGVNENQKLVIPVQDDKNWVESQLSKRKPVPKVIPASIESYGLTILPKSNNSISEIQQKQKNPDSLVDKSTNYKNPSDLRTLAINELKLEGEENQQKLEISVSEDRKIDRDKREFEAEIENMADEMTIEGYEKVPVQDFGAALLRGMGWSEDSTDTGNKKRKVVEEKPRPNLMGLGATPPPPELHFDRKRGFMGISSKLRPYSGNKK</sequence>
<feature type="region of interest" description="Disordered" evidence="4">
    <location>
        <begin position="123"/>
        <end position="143"/>
    </location>
</feature>
<dbReference type="PANTHER" id="PTHR15818">
    <property type="entry name" value="G PATCH AND KOW-CONTAINING"/>
    <property type="match status" value="1"/>
</dbReference>
<evidence type="ECO:0000256" key="1">
    <source>
        <dbReference type="ARBA" id="ARBA00004123"/>
    </source>
</evidence>
<feature type="region of interest" description="Disordered" evidence="4">
    <location>
        <begin position="30"/>
        <end position="54"/>
    </location>
</feature>
<dbReference type="Pfam" id="PF12656">
    <property type="entry name" value="G-patch_2"/>
    <property type="match status" value="1"/>
</dbReference>
<keyword evidence="7" id="KW-1185">Reference proteome</keyword>
<dbReference type="PANTHER" id="PTHR15818:SF2">
    <property type="entry name" value="G-PATCH DOMAIN AND KOW MOTIFS-CONTAINING PROTEIN"/>
    <property type="match status" value="1"/>
</dbReference>
<evidence type="ECO:0000313" key="7">
    <source>
        <dbReference type="Proteomes" id="UP000187455"/>
    </source>
</evidence>
<comment type="similarity">
    <text evidence="2">Belongs to the SPP2 family.</text>
</comment>
<evidence type="ECO:0000256" key="2">
    <source>
        <dbReference type="ARBA" id="ARBA00008576"/>
    </source>
</evidence>
<proteinExistence type="inferred from homology"/>
<dbReference type="AlphaFoldDB" id="A0A1R0H5X1"/>
<dbReference type="InterPro" id="IPR045166">
    <property type="entry name" value="Spp2-like"/>
</dbReference>
<protein>
    <submittedName>
        <fullName evidence="6">Pre-mRNA-splicing factor SPP2</fullName>
    </submittedName>
</protein>
<evidence type="ECO:0000256" key="4">
    <source>
        <dbReference type="SAM" id="MobiDB-lite"/>
    </source>
</evidence>
<organism evidence="6 7">
    <name type="scientific">Smittium mucronatum</name>
    <dbReference type="NCBI Taxonomy" id="133383"/>
    <lineage>
        <taxon>Eukaryota</taxon>
        <taxon>Fungi</taxon>
        <taxon>Fungi incertae sedis</taxon>
        <taxon>Zoopagomycota</taxon>
        <taxon>Kickxellomycotina</taxon>
        <taxon>Harpellomycetes</taxon>
        <taxon>Harpellales</taxon>
        <taxon>Legeriomycetaceae</taxon>
        <taxon>Smittium</taxon>
    </lineage>
</organism>
<feature type="region of interest" description="Disordered" evidence="4">
    <location>
        <begin position="216"/>
        <end position="257"/>
    </location>
</feature>
<evidence type="ECO:0000313" key="6">
    <source>
        <dbReference type="EMBL" id="OLY84537.1"/>
    </source>
</evidence>
<comment type="caution">
    <text evidence="6">The sequence shown here is derived from an EMBL/GenBank/DDBJ whole genome shotgun (WGS) entry which is preliminary data.</text>
</comment>
<dbReference type="STRING" id="133383.A0A1R0H5X1"/>
<gene>
    <name evidence="6" type="ORF">AYI68_g1300</name>
</gene>
<dbReference type="OrthoDB" id="5577072at2759"/>
<name>A0A1R0H5X1_9FUNG</name>
<feature type="domain" description="Spp2/MOS2 G-patch" evidence="5">
    <location>
        <begin position="192"/>
        <end position="247"/>
    </location>
</feature>
<dbReference type="Proteomes" id="UP000187455">
    <property type="component" value="Unassembled WGS sequence"/>
</dbReference>
<evidence type="ECO:0000256" key="3">
    <source>
        <dbReference type="ARBA" id="ARBA00023242"/>
    </source>
</evidence>
<reference evidence="6 7" key="1">
    <citation type="journal article" date="2016" name="Mol. Biol. Evol.">
        <title>Genome-Wide Survey of Gut Fungi (Harpellales) Reveals the First Horizontally Transferred Ubiquitin Gene from a Mosquito Host.</title>
        <authorList>
            <person name="Wang Y."/>
            <person name="White M.M."/>
            <person name="Kvist S."/>
            <person name="Moncalvo J.M."/>
        </authorList>
    </citation>
    <scope>NUCLEOTIDE SEQUENCE [LARGE SCALE GENOMIC DNA]</scope>
    <source>
        <strain evidence="6 7">ALG-7-W6</strain>
    </source>
</reference>
<keyword evidence="3" id="KW-0539">Nucleus</keyword>